<evidence type="ECO:0000313" key="2">
    <source>
        <dbReference type="EMBL" id="OAF65338.1"/>
    </source>
</evidence>
<protein>
    <submittedName>
        <fullName evidence="2">Uncharacterized protein</fullName>
    </submittedName>
</protein>
<evidence type="ECO:0000256" key="1">
    <source>
        <dbReference type="SAM" id="MobiDB-lite"/>
    </source>
</evidence>
<organism evidence="2 3">
    <name type="scientific">Intoshia linei</name>
    <dbReference type="NCBI Taxonomy" id="1819745"/>
    <lineage>
        <taxon>Eukaryota</taxon>
        <taxon>Metazoa</taxon>
        <taxon>Spiralia</taxon>
        <taxon>Lophotrochozoa</taxon>
        <taxon>Mesozoa</taxon>
        <taxon>Orthonectida</taxon>
        <taxon>Rhopaluridae</taxon>
        <taxon>Intoshia</taxon>
    </lineage>
</organism>
<proteinExistence type="predicted"/>
<name>A0A177ATJ1_9BILA</name>
<dbReference type="AlphaFoldDB" id="A0A177ATJ1"/>
<keyword evidence="3" id="KW-1185">Reference proteome</keyword>
<reference evidence="2 3" key="1">
    <citation type="submission" date="2016-04" db="EMBL/GenBank/DDBJ databases">
        <title>The genome of Intoshia linei affirms orthonectids as highly simplified spiralians.</title>
        <authorList>
            <person name="Mikhailov K.V."/>
            <person name="Slusarev G.S."/>
            <person name="Nikitin M.A."/>
            <person name="Logacheva M.D."/>
            <person name="Penin A."/>
            <person name="Aleoshin V."/>
            <person name="Panchin Y.V."/>
        </authorList>
    </citation>
    <scope>NUCLEOTIDE SEQUENCE [LARGE SCALE GENOMIC DNA]</scope>
    <source>
        <strain evidence="2">Intl2013</strain>
        <tissue evidence="2">Whole animal</tissue>
    </source>
</reference>
<dbReference type="Proteomes" id="UP000078046">
    <property type="component" value="Unassembled WGS sequence"/>
</dbReference>
<evidence type="ECO:0000313" key="3">
    <source>
        <dbReference type="Proteomes" id="UP000078046"/>
    </source>
</evidence>
<feature type="region of interest" description="Disordered" evidence="1">
    <location>
        <begin position="17"/>
        <end position="49"/>
    </location>
</feature>
<gene>
    <name evidence="2" type="ORF">A3Q56_06949</name>
</gene>
<accession>A0A177ATJ1</accession>
<feature type="compositionally biased region" description="Acidic residues" evidence="1">
    <location>
        <begin position="31"/>
        <end position="42"/>
    </location>
</feature>
<sequence length="49" mass="5576">MKPLAYTSMDQSMDIYSPIWSGNSTPVNSDNDQDSIQSDEERETMCNNE</sequence>
<dbReference type="EMBL" id="LWCA01001341">
    <property type="protein sequence ID" value="OAF65338.1"/>
    <property type="molecule type" value="Genomic_DNA"/>
</dbReference>
<comment type="caution">
    <text evidence="2">The sequence shown here is derived from an EMBL/GenBank/DDBJ whole genome shotgun (WGS) entry which is preliminary data.</text>
</comment>